<dbReference type="EMBL" id="JARKNE010000004">
    <property type="protein sequence ID" value="KAK5835765.1"/>
    <property type="molecule type" value="Genomic_DNA"/>
</dbReference>
<feature type="region of interest" description="Disordered" evidence="1">
    <location>
        <begin position="72"/>
        <end position="121"/>
    </location>
</feature>
<dbReference type="Proteomes" id="UP001358586">
    <property type="component" value="Chromosome 4"/>
</dbReference>
<evidence type="ECO:0000256" key="1">
    <source>
        <dbReference type="SAM" id="MobiDB-lite"/>
    </source>
</evidence>
<evidence type="ECO:0000313" key="2">
    <source>
        <dbReference type="EMBL" id="KAK5835765.1"/>
    </source>
</evidence>
<reference evidence="2 3" key="1">
    <citation type="submission" date="2023-03" db="EMBL/GenBank/DDBJ databases">
        <title>WGS of Gossypium arboreum.</title>
        <authorList>
            <person name="Yu D."/>
        </authorList>
    </citation>
    <scope>NUCLEOTIDE SEQUENCE [LARGE SCALE GENOMIC DNA]</scope>
    <source>
        <tissue evidence="2">Leaf</tissue>
    </source>
</reference>
<organism evidence="2 3">
    <name type="scientific">Gossypium arboreum</name>
    <name type="common">Tree cotton</name>
    <name type="synonym">Gossypium nanking</name>
    <dbReference type="NCBI Taxonomy" id="29729"/>
    <lineage>
        <taxon>Eukaryota</taxon>
        <taxon>Viridiplantae</taxon>
        <taxon>Streptophyta</taxon>
        <taxon>Embryophyta</taxon>
        <taxon>Tracheophyta</taxon>
        <taxon>Spermatophyta</taxon>
        <taxon>Magnoliopsida</taxon>
        <taxon>eudicotyledons</taxon>
        <taxon>Gunneridae</taxon>
        <taxon>Pentapetalae</taxon>
        <taxon>rosids</taxon>
        <taxon>malvids</taxon>
        <taxon>Malvales</taxon>
        <taxon>Malvaceae</taxon>
        <taxon>Malvoideae</taxon>
        <taxon>Gossypium</taxon>
    </lineage>
</organism>
<protein>
    <submittedName>
        <fullName evidence="2">Uncharacterized protein</fullName>
    </submittedName>
</protein>
<keyword evidence="3" id="KW-1185">Reference proteome</keyword>
<proteinExistence type="predicted"/>
<gene>
    <name evidence="2" type="ORF">PVK06_011471</name>
</gene>
<name>A0ABR0Q8U3_GOSAR</name>
<sequence>MHVSIDEKRRGSRDIEECIQRIDCLVEGDFIIGQEEPTVKEEVTVGEEEVLATNVNKKGEEEDTEKEYAQNIVTAPKFNLMNDPSTMRSPKKRRESSPKQKAQEGGEKEEEEETSYSHICG</sequence>
<comment type="caution">
    <text evidence="2">The sequence shown here is derived from an EMBL/GenBank/DDBJ whole genome shotgun (WGS) entry which is preliminary data.</text>
</comment>
<evidence type="ECO:0000313" key="3">
    <source>
        <dbReference type="Proteomes" id="UP001358586"/>
    </source>
</evidence>
<accession>A0ABR0Q8U3</accession>
<feature type="compositionally biased region" description="Basic and acidic residues" evidence="1">
    <location>
        <begin position="95"/>
        <end position="106"/>
    </location>
</feature>